<proteinExistence type="predicted"/>
<name>A0A0M3JEM9_ANISI</name>
<accession>A0A0M3JEM9</accession>
<evidence type="ECO:0000313" key="1">
    <source>
        <dbReference type="WBParaSite" id="ASIM_0000602701-mRNA-1"/>
    </source>
</evidence>
<dbReference type="InterPro" id="IPR036116">
    <property type="entry name" value="FN3_sf"/>
</dbReference>
<dbReference type="AlphaFoldDB" id="A0A0M3JEM9"/>
<protein>
    <submittedName>
        <fullName evidence="1 2">Fibronectin type-III domain-containing protein</fullName>
    </submittedName>
</protein>
<dbReference type="WBParaSite" id="ASIM_0000602701-mRNA-1">
    <property type="protein sequence ID" value="ASIM_0000602701-mRNA-1"/>
    <property type="gene ID" value="ASIM_0000602701"/>
</dbReference>
<reference evidence="1 2" key="1">
    <citation type="submission" date="2017-02" db="UniProtKB">
        <authorList>
            <consortium name="WormBaseParasite"/>
        </authorList>
    </citation>
    <scope>IDENTIFICATION</scope>
</reference>
<evidence type="ECO:0000313" key="2">
    <source>
        <dbReference type="WBParaSite" id="ASIM_0000607501-mRNA-1"/>
    </source>
</evidence>
<dbReference type="WBParaSite" id="ASIM_0000607501-mRNA-1">
    <property type="protein sequence ID" value="ASIM_0000607501-mRNA-1"/>
    <property type="gene ID" value="ASIM_0000607501"/>
</dbReference>
<dbReference type="SUPFAM" id="SSF49265">
    <property type="entry name" value="Fibronectin type III"/>
    <property type="match status" value="1"/>
</dbReference>
<organism evidence="2">
    <name type="scientific">Anisakis simplex</name>
    <name type="common">Herring worm</name>
    <dbReference type="NCBI Taxonomy" id="6269"/>
    <lineage>
        <taxon>Eukaryota</taxon>
        <taxon>Metazoa</taxon>
        <taxon>Ecdysozoa</taxon>
        <taxon>Nematoda</taxon>
        <taxon>Chromadorea</taxon>
        <taxon>Rhabditida</taxon>
        <taxon>Spirurina</taxon>
        <taxon>Ascaridomorpha</taxon>
        <taxon>Ascaridoidea</taxon>
        <taxon>Anisakidae</taxon>
        <taxon>Anisakis</taxon>
        <taxon>Anisakis simplex complex</taxon>
    </lineage>
</organism>
<sequence>LAPPKSYLVWTPLPEHANDILVFELSYKKSATGNWTRITEPAQSFECPNGVADDEDYCYDLSKFSYGVQYTADVIASSLFSL</sequence>